<dbReference type="InterPro" id="IPR041263">
    <property type="entry name" value="Gasdermin_PUB"/>
</dbReference>
<comment type="subcellular location">
    <subcellularLocation>
        <location evidence="2">Cell membrane</location>
        <topology evidence="2">Multi-pass membrane protein</topology>
    </subcellularLocation>
    <subcellularLocation>
        <location evidence="1">Cytoplasm</location>
    </subcellularLocation>
</comment>
<evidence type="ECO:0000256" key="7">
    <source>
        <dbReference type="ARBA" id="ARBA00022590"/>
    </source>
</evidence>
<feature type="compositionally biased region" description="Polar residues" evidence="12">
    <location>
        <begin position="101"/>
        <end position="110"/>
    </location>
</feature>
<evidence type="ECO:0000256" key="1">
    <source>
        <dbReference type="ARBA" id="ARBA00004496"/>
    </source>
</evidence>
<accession>A0A8D0WPH0</accession>
<organism evidence="15 16">
    <name type="scientific">Sus scrofa</name>
    <name type="common">Pig</name>
    <dbReference type="NCBI Taxonomy" id="9823"/>
    <lineage>
        <taxon>Eukaryota</taxon>
        <taxon>Metazoa</taxon>
        <taxon>Chordata</taxon>
        <taxon>Craniata</taxon>
        <taxon>Vertebrata</taxon>
        <taxon>Euteleostomi</taxon>
        <taxon>Mammalia</taxon>
        <taxon>Eutheria</taxon>
        <taxon>Laurasiatheria</taxon>
        <taxon>Artiodactyla</taxon>
        <taxon>Suina</taxon>
        <taxon>Suidae</taxon>
        <taxon>Sus</taxon>
    </lineage>
</organism>
<keyword evidence="5" id="KW-1003">Cell membrane</keyword>
<dbReference type="PANTHER" id="PTHR16399:SF31">
    <property type="entry name" value="GASDERMIN DOMAIN CONTAINING PROTEIN RGD1359449"/>
    <property type="match status" value="1"/>
</dbReference>
<keyword evidence="9" id="KW-0472">Membrane</keyword>
<dbReference type="Ensembl" id="ENSSSCT00030050934.1">
    <property type="protein sequence ID" value="ENSSSCP00030023168.1"/>
    <property type="gene ID" value="ENSSSCG00030036647.1"/>
</dbReference>
<evidence type="ECO:0000256" key="12">
    <source>
        <dbReference type="SAM" id="MobiDB-lite"/>
    </source>
</evidence>
<dbReference type="InterPro" id="IPR040460">
    <property type="entry name" value="Gasdermin_pore"/>
</dbReference>
<evidence type="ECO:0000256" key="10">
    <source>
        <dbReference type="ARBA" id="ARBA00023139"/>
    </source>
</evidence>
<evidence type="ECO:0000256" key="11">
    <source>
        <dbReference type="ARBA" id="ARBA00023288"/>
    </source>
</evidence>
<keyword evidence="7" id="KW-1210">Necrosis</keyword>
<dbReference type="GO" id="GO:0005886">
    <property type="term" value="C:plasma membrane"/>
    <property type="evidence" value="ECO:0007669"/>
    <property type="project" value="UniProtKB-SubCell"/>
</dbReference>
<dbReference type="GO" id="GO:0005737">
    <property type="term" value="C:cytoplasm"/>
    <property type="evidence" value="ECO:0007669"/>
    <property type="project" value="UniProtKB-SubCell"/>
</dbReference>
<dbReference type="Pfam" id="PF04598">
    <property type="entry name" value="Gasdermin"/>
    <property type="match status" value="1"/>
</dbReference>
<dbReference type="AlphaFoldDB" id="A0A8D0WPH0"/>
<evidence type="ECO:0000256" key="9">
    <source>
        <dbReference type="ARBA" id="ARBA00023136"/>
    </source>
</evidence>
<comment type="similarity">
    <text evidence="3">Belongs to the gasdermin family.</text>
</comment>
<keyword evidence="11" id="KW-0449">Lipoprotein</keyword>
<dbReference type="Pfam" id="PF17708">
    <property type="entry name" value="Gasdermin_C"/>
    <property type="match status" value="1"/>
</dbReference>
<feature type="domain" description="Gasdermin pore forming" evidence="13">
    <location>
        <begin position="111"/>
        <end position="341"/>
    </location>
</feature>
<evidence type="ECO:0000313" key="16">
    <source>
        <dbReference type="Proteomes" id="UP000694570"/>
    </source>
</evidence>
<evidence type="ECO:0000256" key="8">
    <source>
        <dbReference type="ARBA" id="ARBA00022692"/>
    </source>
</evidence>
<keyword evidence="10" id="KW-0564">Palmitate</keyword>
<evidence type="ECO:0000259" key="14">
    <source>
        <dbReference type="Pfam" id="PF17708"/>
    </source>
</evidence>
<dbReference type="InterPro" id="IPR007677">
    <property type="entry name" value="Gasdermin"/>
</dbReference>
<evidence type="ECO:0000256" key="4">
    <source>
        <dbReference type="ARBA" id="ARBA00022452"/>
    </source>
</evidence>
<keyword evidence="6" id="KW-0963">Cytoplasm</keyword>
<dbReference type="GO" id="GO:0012501">
    <property type="term" value="P:programmed cell death"/>
    <property type="evidence" value="ECO:0007669"/>
    <property type="project" value="UniProtKB-KW"/>
</dbReference>
<name>A0A8D0WPH0_PIG</name>
<dbReference type="Proteomes" id="UP000694570">
    <property type="component" value="Unplaced"/>
</dbReference>
<evidence type="ECO:0000259" key="13">
    <source>
        <dbReference type="Pfam" id="PF04598"/>
    </source>
</evidence>
<evidence type="ECO:0000256" key="3">
    <source>
        <dbReference type="ARBA" id="ARBA00009279"/>
    </source>
</evidence>
<reference evidence="15" key="1">
    <citation type="submission" date="2025-08" db="UniProtKB">
        <authorList>
            <consortium name="Ensembl"/>
        </authorList>
    </citation>
    <scope>IDENTIFICATION</scope>
</reference>
<evidence type="ECO:0000313" key="15">
    <source>
        <dbReference type="Ensembl" id="ENSSSCP00030023168.1"/>
    </source>
</evidence>
<feature type="region of interest" description="Disordered" evidence="12">
    <location>
        <begin position="1"/>
        <end position="30"/>
    </location>
</feature>
<evidence type="ECO:0000256" key="6">
    <source>
        <dbReference type="ARBA" id="ARBA00022490"/>
    </source>
</evidence>
<sequence length="568" mass="61675">MCTNFHFENEETKSQSNAPKETADLKPRGPWSWRFLGSQAGRWGVIGGVVLGVWTTCDSRLCPDLRTQSVQGPPSSVLEAQPAGSLHRGPPSTAPDDTRPSHPSRNMSSLFSRDTKSLVRELGRKDELVPVNSLVSALRLRLFCLVRKKHRHHLCPWDTLIATDFSLMDALEPGSPIPEVSRSEPIHIQETVAAAMMGAMSMGTSGLLGNVTGGGVETRSSALAVQTLRVSPSTWETLVETRKLRTPRPSFLRDLLSQKRESLYVVTEAVEVMEATTLQSLSGAEGAGQLSFLGLGLLKLRGQGTVAKEKMVTIPQGTVLAYRVLQLVMEDDRWAVRHLPESKPCRDTNRSLTVRSLEEKPNFRDLQMWAGAQLRNLAMLPLELRLPLLGALRELLQDPRALQELEDMVEQALDTGVLGQLDGPGGLVLSALRHPSGSLSPLKGRAVLCLLGALVALGDTQHCLLVQYLEKGILPQQLELVASILEPNFNCTEETTVFLPPQVLSSLQSEDAVLTRSLVESCGLQLGGPGHQLAWDPDVVPQLSALYVSLAGLQLLAYPGPAALQASA</sequence>
<dbReference type="PANTHER" id="PTHR16399">
    <property type="entry name" value="GASDERMIN"/>
    <property type="match status" value="1"/>
</dbReference>
<evidence type="ECO:0000256" key="5">
    <source>
        <dbReference type="ARBA" id="ARBA00022475"/>
    </source>
</evidence>
<keyword evidence="8" id="KW-0812">Transmembrane</keyword>
<evidence type="ECO:0000256" key="2">
    <source>
        <dbReference type="ARBA" id="ARBA00004651"/>
    </source>
</evidence>
<evidence type="ECO:0008006" key="17">
    <source>
        <dbReference type="Google" id="ProtNLM"/>
    </source>
</evidence>
<feature type="domain" description="Gasdermin PUB" evidence="14">
    <location>
        <begin position="363"/>
        <end position="527"/>
    </location>
</feature>
<protein>
    <recommendedName>
        <fullName evidence="17">Gasdermin-A-like</fullName>
    </recommendedName>
</protein>
<keyword evidence="4" id="KW-1134">Transmembrane beta strand</keyword>
<feature type="region of interest" description="Disordered" evidence="12">
    <location>
        <begin position="68"/>
        <end position="110"/>
    </location>
</feature>
<proteinExistence type="inferred from homology"/>